<dbReference type="InterPro" id="IPR006696">
    <property type="entry name" value="DUF423"/>
</dbReference>
<dbReference type="RefSeq" id="WP_059744324.1">
    <property type="nucleotide sequence ID" value="NZ_LRDC01000001.1"/>
</dbReference>
<feature type="transmembrane region" description="Helical" evidence="6">
    <location>
        <begin position="96"/>
        <end position="120"/>
    </location>
</feature>
<evidence type="ECO:0000256" key="5">
    <source>
        <dbReference type="ARBA" id="ARBA00023136"/>
    </source>
</evidence>
<evidence type="ECO:0000256" key="7">
    <source>
        <dbReference type="SAM" id="SignalP"/>
    </source>
</evidence>
<name>A0A119D0X0_SHEFR</name>
<evidence type="ECO:0000256" key="6">
    <source>
        <dbReference type="SAM" id="Phobius"/>
    </source>
</evidence>
<keyword evidence="4 6" id="KW-1133">Transmembrane helix</keyword>
<dbReference type="AlphaFoldDB" id="A0A119D0X0"/>
<evidence type="ECO:0000256" key="1">
    <source>
        <dbReference type="ARBA" id="ARBA00004141"/>
    </source>
</evidence>
<keyword evidence="7" id="KW-0732">Signal</keyword>
<comment type="caution">
    <text evidence="8">The sequence shown here is derived from an EMBL/GenBank/DDBJ whole genome shotgun (WGS) entry which is preliminary data.</text>
</comment>
<evidence type="ECO:0008006" key="10">
    <source>
        <dbReference type="Google" id="ProtNLM"/>
    </source>
</evidence>
<feature type="signal peptide" evidence="7">
    <location>
        <begin position="1"/>
        <end position="23"/>
    </location>
</feature>
<keyword evidence="3 6" id="KW-0812">Transmembrane</keyword>
<evidence type="ECO:0000256" key="4">
    <source>
        <dbReference type="ARBA" id="ARBA00022989"/>
    </source>
</evidence>
<evidence type="ECO:0000256" key="3">
    <source>
        <dbReference type="ARBA" id="ARBA00022692"/>
    </source>
</evidence>
<dbReference type="Proteomes" id="UP000055702">
    <property type="component" value="Unassembled WGS sequence"/>
</dbReference>
<accession>A0A119D0X0</accession>
<organism evidence="8">
    <name type="scientific">Shewanella frigidimarina</name>
    <dbReference type="NCBI Taxonomy" id="56812"/>
    <lineage>
        <taxon>Bacteria</taxon>
        <taxon>Pseudomonadati</taxon>
        <taxon>Pseudomonadota</taxon>
        <taxon>Gammaproteobacteria</taxon>
        <taxon>Alteromonadales</taxon>
        <taxon>Shewanellaceae</taxon>
        <taxon>Shewanella</taxon>
    </lineage>
</organism>
<protein>
    <recommendedName>
        <fullName evidence="10">DUF423 domain-containing protein</fullName>
    </recommendedName>
</protein>
<comment type="subcellular location">
    <subcellularLocation>
        <location evidence="1">Membrane</location>
        <topology evidence="1">Multi-pass membrane protein</topology>
    </subcellularLocation>
</comment>
<keyword evidence="5 6" id="KW-0472">Membrane</keyword>
<feature type="transmembrane region" description="Helical" evidence="6">
    <location>
        <begin position="47"/>
        <end position="63"/>
    </location>
</feature>
<sequence>MNKGLLLFATLSGFMAVALGAFAAHGLKTIAPPELVSIFKLGVDYQFYHTFGLIALAFSAHWIPSKLINWAAYSFIAGIILFSGSLYFYAFTGAKWIGPITPMGGLCFLVGWLLFAAAIWHAKSAE</sequence>
<feature type="transmembrane region" description="Helical" evidence="6">
    <location>
        <begin position="70"/>
        <end position="90"/>
    </location>
</feature>
<evidence type="ECO:0000313" key="8">
    <source>
        <dbReference type="EMBL" id="KVX03608.1"/>
    </source>
</evidence>
<gene>
    <name evidence="8" type="ORF">AWJ07_03360</name>
</gene>
<dbReference type="PANTHER" id="PTHR43461">
    <property type="entry name" value="TRANSMEMBRANE PROTEIN 256"/>
    <property type="match status" value="1"/>
</dbReference>
<reference evidence="8 9" key="1">
    <citation type="submission" date="2016-01" db="EMBL/GenBank/DDBJ databases">
        <title>Draft genome of the antarctic isolate Shewanella frigidimarina Ag06-30.</title>
        <authorList>
            <person name="Parmeciano Di Noto G."/>
            <person name="Vazquez S."/>
            <person name="Mac Cormack W."/>
            <person name="Iriarte A."/>
            <person name="Quiroga C."/>
        </authorList>
    </citation>
    <scope>NUCLEOTIDE SEQUENCE [LARGE SCALE GENOMIC DNA]</scope>
    <source>
        <strain evidence="8 9">Ag06-30</strain>
    </source>
</reference>
<dbReference type="Pfam" id="PF04241">
    <property type="entry name" value="DUF423"/>
    <property type="match status" value="1"/>
</dbReference>
<evidence type="ECO:0000313" key="9">
    <source>
        <dbReference type="Proteomes" id="UP000055702"/>
    </source>
</evidence>
<proteinExistence type="inferred from homology"/>
<dbReference type="PANTHER" id="PTHR43461:SF1">
    <property type="entry name" value="TRANSMEMBRANE PROTEIN 256"/>
    <property type="match status" value="1"/>
</dbReference>
<feature type="chain" id="PRO_5007161936" description="DUF423 domain-containing protein" evidence="7">
    <location>
        <begin position="24"/>
        <end position="126"/>
    </location>
</feature>
<dbReference type="GO" id="GO:0005886">
    <property type="term" value="C:plasma membrane"/>
    <property type="evidence" value="ECO:0007669"/>
    <property type="project" value="TreeGrafter"/>
</dbReference>
<dbReference type="EMBL" id="LRDC01000001">
    <property type="protein sequence ID" value="KVX03608.1"/>
    <property type="molecule type" value="Genomic_DNA"/>
</dbReference>
<comment type="similarity">
    <text evidence="2">Belongs to the UPF0382 family.</text>
</comment>
<evidence type="ECO:0000256" key="2">
    <source>
        <dbReference type="ARBA" id="ARBA00009694"/>
    </source>
</evidence>